<dbReference type="Proteomes" id="UP000220340">
    <property type="component" value="Unassembled WGS sequence"/>
</dbReference>
<evidence type="ECO:0000313" key="3">
    <source>
        <dbReference type="EMBL" id="PEG54475.1"/>
    </source>
</evidence>
<dbReference type="OrthoDB" id="7596142at2"/>
<dbReference type="EMBL" id="MIJD01000006">
    <property type="protein sequence ID" value="OPE56173.1"/>
    <property type="molecule type" value="Genomic_DNA"/>
</dbReference>
<protein>
    <submittedName>
        <fullName evidence="2">Uncharacterized protein</fullName>
    </submittedName>
</protein>
<feature type="transmembrane region" description="Helical" evidence="1">
    <location>
        <begin position="7"/>
        <end position="30"/>
    </location>
</feature>
<dbReference type="Proteomes" id="UP000191039">
    <property type="component" value="Unassembled WGS sequence"/>
</dbReference>
<proteinExistence type="predicted"/>
<evidence type="ECO:0000313" key="5">
    <source>
        <dbReference type="Proteomes" id="UP000220340"/>
    </source>
</evidence>
<reference evidence="3 5" key="2">
    <citation type="submission" date="2017-10" db="EMBL/GenBank/DDBJ databases">
        <title>The new phylogeny of genus Mycobacterium.</title>
        <authorList>
            <person name="Tortoli E."/>
            <person name="Trovato A."/>
            <person name="Cirillo D.M."/>
        </authorList>
    </citation>
    <scope>NUCLEOTIDE SEQUENCE [LARGE SCALE GENOMIC DNA]</scope>
    <source>
        <strain evidence="3 5">IP141170001</strain>
    </source>
</reference>
<accession>A0A1Q4HM23</accession>
<reference evidence="2 4" key="1">
    <citation type="submission" date="2016-09" db="EMBL/GenBank/DDBJ databases">
        <title>genome sequences of unsequenced Mycobacteria.</title>
        <authorList>
            <person name="Greninger A.L."/>
            <person name="Jerome K.R."/>
            <person name="Mcnair B."/>
            <person name="Wallis C."/>
            <person name="Fang F."/>
        </authorList>
    </citation>
    <scope>NUCLEOTIDE SEQUENCE [LARGE SCALE GENOMIC DNA]</scope>
    <source>
        <strain evidence="2 4">BM1</strain>
    </source>
</reference>
<dbReference type="STRING" id="1801.BRW64_02720"/>
<keyword evidence="5" id="KW-1185">Reference proteome</keyword>
<evidence type="ECO:0000313" key="2">
    <source>
        <dbReference type="EMBL" id="OPE56173.1"/>
    </source>
</evidence>
<keyword evidence="1" id="KW-0812">Transmembrane</keyword>
<organism evidence="2 4">
    <name type="scientific">Mycolicibacterium diernhoferi</name>
    <dbReference type="NCBI Taxonomy" id="1801"/>
    <lineage>
        <taxon>Bacteria</taxon>
        <taxon>Bacillati</taxon>
        <taxon>Actinomycetota</taxon>
        <taxon>Actinomycetes</taxon>
        <taxon>Mycobacteriales</taxon>
        <taxon>Mycobacteriaceae</taxon>
        <taxon>Mycolicibacterium</taxon>
    </lineage>
</organism>
<comment type="caution">
    <text evidence="2">The sequence shown here is derived from an EMBL/GenBank/DDBJ whole genome shotgun (WGS) entry which is preliminary data.</text>
</comment>
<name>A0A1Q4HM23_9MYCO</name>
<keyword evidence="1" id="KW-0472">Membrane</keyword>
<dbReference type="EMBL" id="PDCR01000012">
    <property type="protein sequence ID" value="PEG54475.1"/>
    <property type="molecule type" value="Genomic_DNA"/>
</dbReference>
<sequence>MWNSFWHFLWSTVVVFAFIAYLIILFNILVDLFWRDRATSGVVKAIWVVFLVVLPYLTALVYLIARGKGMAERGTEHAAAARKSTEDYIRQAAGRSPAQEISDAKNLLDGGVITAAEFDQLKSAALRQ</sequence>
<gene>
    <name evidence="2" type="ORF">BV510_01310</name>
    <name evidence="3" type="ORF">CRI78_11370</name>
</gene>
<keyword evidence="1" id="KW-1133">Transmembrane helix</keyword>
<evidence type="ECO:0000256" key="1">
    <source>
        <dbReference type="SAM" id="Phobius"/>
    </source>
</evidence>
<dbReference type="AlphaFoldDB" id="A0A1Q4HM23"/>
<dbReference type="RefSeq" id="WP_073853943.1">
    <property type="nucleotide sequence ID" value="NZ_BAAATC010000018.1"/>
</dbReference>
<evidence type="ECO:0000313" key="4">
    <source>
        <dbReference type="Proteomes" id="UP000191039"/>
    </source>
</evidence>
<feature type="transmembrane region" description="Helical" evidence="1">
    <location>
        <begin position="42"/>
        <end position="65"/>
    </location>
</feature>